<dbReference type="InterPro" id="IPR052179">
    <property type="entry name" value="DD-CPase-like"/>
</dbReference>
<proteinExistence type="predicted"/>
<protein>
    <submittedName>
        <fullName evidence="2">Serine-type D-Ala-D-Ala carboxypeptidase</fullName>
    </submittedName>
</protein>
<organism evidence="2 3">
    <name type="scientific">Anaerococcus tetradius</name>
    <dbReference type="NCBI Taxonomy" id="33036"/>
    <lineage>
        <taxon>Bacteria</taxon>
        <taxon>Bacillati</taxon>
        <taxon>Bacillota</taxon>
        <taxon>Tissierellia</taxon>
        <taxon>Tissierellales</taxon>
        <taxon>Peptoniphilaceae</taxon>
        <taxon>Anaerococcus</taxon>
    </lineage>
</organism>
<dbReference type="OrthoDB" id="9792074at2"/>
<keyword evidence="2" id="KW-0378">Hydrolase</keyword>
<evidence type="ECO:0000259" key="1">
    <source>
        <dbReference type="Pfam" id="PF02557"/>
    </source>
</evidence>
<comment type="caution">
    <text evidence="2">The sequence shown here is derived from an EMBL/GenBank/DDBJ whole genome shotgun (WGS) entry which is preliminary data.</text>
</comment>
<name>A0A133KEX2_9FIRM</name>
<dbReference type="AlphaFoldDB" id="A0A133KEX2"/>
<dbReference type="SUPFAM" id="SSF55166">
    <property type="entry name" value="Hedgehog/DD-peptidase"/>
    <property type="match status" value="1"/>
</dbReference>
<dbReference type="GO" id="GO:0006508">
    <property type="term" value="P:proteolysis"/>
    <property type="evidence" value="ECO:0007669"/>
    <property type="project" value="InterPro"/>
</dbReference>
<dbReference type="PATRIC" id="fig|33036.3.peg.913"/>
<keyword evidence="3" id="KW-1185">Reference proteome</keyword>
<dbReference type="CDD" id="cd14852">
    <property type="entry name" value="LD-carboxypeptidase"/>
    <property type="match status" value="1"/>
</dbReference>
<dbReference type="InterPro" id="IPR009045">
    <property type="entry name" value="Zn_M74/Hedgehog-like"/>
</dbReference>
<dbReference type="PANTHER" id="PTHR34385:SF1">
    <property type="entry name" value="PEPTIDOGLYCAN L-ALANYL-D-GLUTAMATE ENDOPEPTIDASE CWLK"/>
    <property type="match status" value="1"/>
</dbReference>
<keyword evidence="2" id="KW-0121">Carboxypeptidase</keyword>
<dbReference type="Gene3D" id="3.30.1380.10">
    <property type="match status" value="1"/>
</dbReference>
<gene>
    <name evidence="2" type="ORF">HMPREF3200_00921</name>
</gene>
<dbReference type="Proteomes" id="UP000070383">
    <property type="component" value="Unassembled WGS sequence"/>
</dbReference>
<dbReference type="STRING" id="33036.HMPREF3200_00921"/>
<dbReference type="InterPro" id="IPR058193">
    <property type="entry name" value="VanY/YodJ_core_dom"/>
</dbReference>
<dbReference type="RefSeq" id="WP_060929336.1">
    <property type="nucleotide sequence ID" value="NZ_KQ955275.1"/>
</dbReference>
<evidence type="ECO:0000313" key="2">
    <source>
        <dbReference type="EMBL" id="KWZ78122.1"/>
    </source>
</evidence>
<accession>A0A133KEX2</accession>
<dbReference type="GO" id="GO:0004180">
    <property type="term" value="F:carboxypeptidase activity"/>
    <property type="evidence" value="ECO:0007669"/>
    <property type="project" value="UniProtKB-KW"/>
</dbReference>
<keyword evidence="2" id="KW-0645">Protease</keyword>
<sequence length="332" mass="38988">MSNRGIRELKRKKRRLQKNRRRKILVTGLASLALIIGLKVFTSKDDDFTIQRPAEYRQAEAADGDEEKEEKNINGDTIHIATKHGFKDVKIDDDKRIDDDKYEYTLIRYVQCAKTQYAYQYPNDYSKTEKFVKEGDYLPYYGTENGFSKIKLDDSFYYVNKYGLRELDDDKEIKVVNGIAYVSAEYPLPSDFNPGVDKTAKRAFETMRQDMEREGLSIKIASDYRDYELEKKMKDAGEVDSEEAGCSEHQLGQAFDFFTEGTKYNDKFVTTKEYKWLCENAYKYGFIERYPADKQNITKHAPMPWHFRFVGVENAKEIYENDLTLEDYLKIK</sequence>
<dbReference type="EMBL" id="LRPM01000033">
    <property type="protein sequence ID" value="KWZ78122.1"/>
    <property type="molecule type" value="Genomic_DNA"/>
</dbReference>
<feature type="domain" description="D-alanyl-D-alanine carboxypeptidase-like core" evidence="1">
    <location>
        <begin position="196"/>
        <end position="311"/>
    </location>
</feature>
<dbReference type="Pfam" id="PF02557">
    <property type="entry name" value="VanY"/>
    <property type="match status" value="1"/>
</dbReference>
<evidence type="ECO:0000313" key="3">
    <source>
        <dbReference type="Proteomes" id="UP000070383"/>
    </source>
</evidence>
<dbReference type="PANTHER" id="PTHR34385">
    <property type="entry name" value="D-ALANYL-D-ALANINE CARBOXYPEPTIDASE"/>
    <property type="match status" value="1"/>
</dbReference>
<reference evidence="3" key="1">
    <citation type="submission" date="2016-01" db="EMBL/GenBank/DDBJ databases">
        <authorList>
            <person name="Mitreva M."/>
            <person name="Pepin K.H."/>
            <person name="Mihindukulasuriya K.A."/>
            <person name="Fulton R."/>
            <person name="Fronick C."/>
            <person name="O'Laughlin M."/>
            <person name="Miner T."/>
            <person name="Herter B."/>
            <person name="Rosa B.A."/>
            <person name="Cordes M."/>
            <person name="Tomlinson C."/>
            <person name="Wollam A."/>
            <person name="Palsikar V.B."/>
            <person name="Mardis E.R."/>
            <person name="Wilson R.K."/>
        </authorList>
    </citation>
    <scope>NUCLEOTIDE SEQUENCE [LARGE SCALE GENOMIC DNA]</scope>
    <source>
        <strain evidence="3">MJR8151</strain>
    </source>
</reference>
<dbReference type="InterPro" id="IPR003709">
    <property type="entry name" value="VanY-like_core_dom"/>
</dbReference>